<reference evidence="2" key="1">
    <citation type="journal article" date="2010" name="Appl. Environ. Microbiol.">
        <title>Molecular and genetic analyses of the putative Proteus O antigen gene locus.</title>
        <authorList>
            <person name="Wang Q."/>
            <person name="Torzewska A."/>
            <person name="Ruan X."/>
            <person name="Wang X."/>
            <person name="Rozalski A."/>
            <person name="Shao Z."/>
            <person name="Guo X."/>
            <person name="Zhou H."/>
            <person name="Feng L."/>
            <person name="Wang L."/>
        </authorList>
    </citation>
    <scope>NUCLEOTIDE SEQUENCE</scope>
    <source>
        <strain evidence="2">Prk 73/57</strain>
    </source>
</reference>
<dbReference type="RefSeq" id="WP_087802691.1">
    <property type="nucleotide sequence ID" value="NZ_JADSTS010000005.1"/>
</dbReference>
<dbReference type="CDD" id="cd04647">
    <property type="entry name" value="LbH_MAT_like"/>
    <property type="match status" value="1"/>
</dbReference>
<accession>D9YZ48</accession>
<sequence>MIKKTLKKIIYFFFLPISFLFLFLWKIKIMSYKSCGQILSKIPGIIGIIIRQAFYNLTLKKCGKNIRVFYGAFIVYPTVTIGDNCTIEEFSIISNCDIGNDVIIAARVSIMSGAHHHDTSDIDNSFYNSKSSVKKISLGNNIWIGTHAIIMNNIGSHSVIGAGSVVTKEIDAYVVAVGVPAKIIKKRL</sequence>
<dbReference type="InterPro" id="IPR001451">
    <property type="entry name" value="Hexapep"/>
</dbReference>
<evidence type="ECO:0000256" key="1">
    <source>
        <dbReference type="SAM" id="Phobius"/>
    </source>
</evidence>
<dbReference type="InterPro" id="IPR051159">
    <property type="entry name" value="Hexapeptide_acetyltransf"/>
</dbReference>
<dbReference type="AlphaFoldDB" id="D9YZ48"/>
<dbReference type="Pfam" id="PF00132">
    <property type="entry name" value="Hexapep"/>
    <property type="match status" value="1"/>
</dbReference>
<keyword evidence="1" id="KW-1133">Transmembrane helix</keyword>
<keyword evidence="1" id="KW-0812">Transmembrane</keyword>
<name>D9YZ48_PROVU</name>
<proteinExistence type="predicted"/>
<protein>
    <submittedName>
        <fullName evidence="2">WenJ</fullName>
    </submittedName>
</protein>
<evidence type="ECO:0000313" key="2">
    <source>
        <dbReference type="EMBL" id="ADL32335.1"/>
    </source>
</evidence>
<dbReference type="Gene3D" id="2.160.10.10">
    <property type="entry name" value="Hexapeptide repeat proteins"/>
    <property type="match status" value="1"/>
</dbReference>
<feature type="transmembrane region" description="Helical" evidence="1">
    <location>
        <begin position="9"/>
        <end position="27"/>
    </location>
</feature>
<dbReference type="InterPro" id="IPR011004">
    <property type="entry name" value="Trimer_LpxA-like_sf"/>
</dbReference>
<organism evidence="2">
    <name type="scientific">Proteus vulgaris</name>
    <dbReference type="NCBI Taxonomy" id="585"/>
    <lineage>
        <taxon>Bacteria</taxon>
        <taxon>Pseudomonadati</taxon>
        <taxon>Pseudomonadota</taxon>
        <taxon>Gammaproteobacteria</taxon>
        <taxon>Enterobacterales</taxon>
        <taxon>Morganellaceae</taxon>
        <taxon>Proteus</taxon>
    </lineage>
</organism>
<keyword evidence="1" id="KW-0472">Membrane</keyword>
<dbReference type="EMBL" id="GU254063">
    <property type="protein sequence ID" value="ADL32335.1"/>
    <property type="molecule type" value="Genomic_DNA"/>
</dbReference>
<dbReference type="SUPFAM" id="SSF51161">
    <property type="entry name" value="Trimeric LpxA-like enzymes"/>
    <property type="match status" value="1"/>
</dbReference>
<dbReference type="PANTHER" id="PTHR23416">
    <property type="entry name" value="SIALIC ACID SYNTHASE-RELATED"/>
    <property type="match status" value="1"/>
</dbReference>
<gene>
    <name evidence="2" type="primary">wenJ</name>
</gene>